<dbReference type="GO" id="GO:0051301">
    <property type="term" value="P:cell division"/>
    <property type="evidence" value="ECO:0007669"/>
    <property type="project" value="UniProtKB-KW"/>
</dbReference>
<evidence type="ECO:0000256" key="7">
    <source>
        <dbReference type="ARBA" id="ARBA00023172"/>
    </source>
</evidence>
<dbReference type="InterPro" id="IPR002104">
    <property type="entry name" value="Integrase_catalytic"/>
</dbReference>
<dbReference type="GO" id="GO:0005737">
    <property type="term" value="C:cytoplasm"/>
    <property type="evidence" value="ECO:0007669"/>
    <property type="project" value="UniProtKB-SubCell"/>
</dbReference>
<dbReference type="Proteomes" id="UP001219585">
    <property type="component" value="Plasmid unnamed"/>
</dbReference>
<reference evidence="12" key="1">
    <citation type="submission" date="2022-11" db="EMBL/GenBank/DDBJ databases">
        <title>Lysinibacillus irui.</title>
        <authorList>
            <person name="Akintayo S.O."/>
        </authorList>
    </citation>
    <scope>NUCLEOTIDE SEQUENCE</scope>
    <source>
        <strain evidence="12">IRB4-01</strain>
        <plasmid evidence="12">unnamed</plasmid>
    </source>
</reference>
<dbReference type="SUPFAM" id="SSF56349">
    <property type="entry name" value="DNA breaking-rejoining enzymes"/>
    <property type="match status" value="1"/>
</dbReference>
<gene>
    <name evidence="12" type="primary">xerS</name>
    <name evidence="12" type="ORF">OU989_22495</name>
</gene>
<dbReference type="InterPro" id="IPR013762">
    <property type="entry name" value="Integrase-like_cat_sf"/>
</dbReference>
<dbReference type="NCBIfam" id="NF003462">
    <property type="entry name" value="PRK05084.1"/>
    <property type="match status" value="1"/>
</dbReference>
<dbReference type="PANTHER" id="PTHR30349:SF77">
    <property type="entry name" value="TYROSINE RECOMBINASE XERC"/>
    <property type="match status" value="1"/>
</dbReference>
<protein>
    <submittedName>
        <fullName evidence="12">Tyrosine recombinase XerS</fullName>
    </submittedName>
</protein>
<keyword evidence="8" id="KW-0131">Cell cycle</keyword>
<dbReference type="PANTHER" id="PTHR30349">
    <property type="entry name" value="PHAGE INTEGRASE-RELATED"/>
    <property type="match status" value="1"/>
</dbReference>
<evidence type="ECO:0000256" key="4">
    <source>
        <dbReference type="ARBA" id="ARBA00022829"/>
    </source>
</evidence>
<keyword evidence="2" id="KW-0963">Cytoplasm</keyword>
<geneLocation type="plasmid" evidence="12 13">
    <name>unnamed</name>
</geneLocation>
<keyword evidence="6 9" id="KW-0238">DNA-binding</keyword>
<dbReference type="KEGG" id="liu:OU989_22495"/>
<keyword evidence="4" id="KW-0159">Chromosome partition</keyword>
<dbReference type="RefSeq" id="WP_274797514.1">
    <property type="nucleotide sequence ID" value="NZ_CP113528.1"/>
</dbReference>
<dbReference type="GO" id="GO:0015074">
    <property type="term" value="P:DNA integration"/>
    <property type="evidence" value="ECO:0007669"/>
    <property type="project" value="UniProtKB-KW"/>
</dbReference>
<organism evidence="12 13">
    <name type="scientific">Lysinibacillus irui</name>
    <dbReference type="NCBI Taxonomy" id="2998077"/>
    <lineage>
        <taxon>Bacteria</taxon>
        <taxon>Bacillati</taxon>
        <taxon>Bacillota</taxon>
        <taxon>Bacilli</taxon>
        <taxon>Bacillales</taxon>
        <taxon>Bacillaceae</taxon>
        <taxon>Lysinibacillus</taxon>
    </lineage>
</organism>
<keyword evidence="3" id="KW-0132">Cell division</keyword>
<evidence type="ECO:0000256" key="5">
    <source>
        <dbReference type="ARBA" id="ARBA00022908"/>
    </source>
</evidence>
<dbReference type="InterPro" id="IPR050090">
    <property type="entry name" value="Tyrosine_recombinase_XerCD"/>
</dbReference>
<dbReference type="Gene3D" id="1.10.443.10">
    <property type="entry name" value="Intergrase catalytic core"/>
    <property type="match status" value="1"/>
</dbReference>
<evidence type="ECO:0000259" key="10">
    <source>
        <dbReference type="PROSITE" id="PS51898"/>
    </source>
</evidence>
<proteinExistence type="predicted"/>
<dbReference type="InterPro" id="IPR011010">
    <property type="entry name" value="DNA_brk_join_enz"/>
</dbReference>
<evidence type="ECO:0000313" key="13">
    <source>
        <dbReference type="Proteomes" id="UP001219585"/>
    </source>
</evidence>
<dbReference type="EMBL" id="CP113528">
    <property type="protein sequence ID" value="WDV09296.1"/>
    <property type="molecule type" value="Genomic_DNA"/>
</dbReference>
<dbReference type="AlphaFoldDB" id="A0AAJ5UTR2"/>
<dbReference type="PROSITE" id="PS51900">
    <property type="entry name" value="CB"/>
    <property type="match status" value="1"/>
</dbReference>
<dbReference type="Gene3D" id="1.10.150.130">
    <property type="match status" value="1"/>
</dbReference>
<evidence type="ECO:0000256" key="2">
    <source>
        <dbReference type="ARBA" id="ARBA00022490"/>
    </source>
</evidence>
<comment type="subcellular location">
    <subcellularLocation>
        <location evidence="1">Cytoplasm</location>
    </subcellularLocation>
</comment>
<evidence type="ECO:0000256" key="9">
    <source>
        <dbReference type="PROSITE-ProRule" id="PRU01248"/>
    </source>
</evidence>
<accession>A0AAJ5UTR2</accession>
<evidence type="ECO:0000256" key="1">
    <source>
        <dbReference type="ARBA" id="ARBA00004496"/>
    </source>
</evidence>
<feature type="domain" description="Core-binding (CB)" evidence="11">
    <location>
        <begin position="19"/>
        <end position="128"/>
    </location>
</feature>
<keyword evidence="7" id="KW-0233">DNA recombination</keyword>
<evidence type="ECO:0000256" key="3">
    <source>
        <dbReference type="ARBA" id="ARBA00022618"/>
    </source>
</evidence>
<evidence type="ECO:0000313" key="12">
    <source>
        <dbReference type="EMBL" id="WDV09296.1"/>
    </source>
</evidence>
<dbReference type="InterPro" id="IPR010998">
    <property type="entry name" value="Integrase_recombinase_N"/>
</dbReference>
<keyword evidence="5" id="KW-0229">DNA integration</keyword>
<evidence type="ECO:0000256" key="8">
    <source>
        <dbReference type="ARBA" id="ARBA00023306"/>
    </source>
</evidence>
<evidence type="ECO:0000259" key="11">
    <source>
        <dbReference type="PROSITE" id="PS51900"/>
    </source>
</evidence>
<sequence>MALTQEEQNMKRLTIENLKELPYYITEFYEAKKDDFSANTLSKYIYEYRSFFNWLISDRIVDVKLAKDVPLETLDCLRKDVVKTYFDKLLNENIASEKKKEKKVYETRKDTTVNRAKSALRSLFNYLVNETENAAGDTYIERNVMEKFPLKRIKVSPATRADALNDKILKQHQIKGFLEFLSNGYEQTVEENHRKLATFKRDKERDFAICSLFLGSGIRLNELVSLEINNIDFHNVKISIDRKGGGHETISITIDSLMAIERYLEVRNKRYSGAEYSPFLFVTSHGGIKNISHRAIQNIVQKYTSAYLAQVTHSTNIKGLSPHKLRHSFSLLYYEENDGDIKLLSDQLGHSNLNTTSLYVNMADETRERAIERVSEALNKEK</sequence>
<name>A0AAJ5UTR2_9BACI</name>
<dbReference type="GO" id="GO:0007059">
    <property type="term" value="P:chromosome segregation"/>
    <property type="evidence" value="ECO:0007669"/>
    <property type="project" value="UniProtKB-KW"/>
</dbReference>
<dbReference type="GO" id="GO:0006310">
    <property type="term" value="P:DNA recombination"/>
    <property type="evidence" value="ECO:0007669"/>
    <property type="project" value="UniProtKB-KW"/>
</dbReference>
<dbReference type="GO" id="GO:0003677">
    <property type="term" value="F:DNA binding"/>
    <property type="evidence" value="ECO:0007669"/>
    <property type="project" value="UniProtKB-UniRule"/>
</dbReference>
<dbReference type="InterPro" id="IPR044068">
    <property type="entry name" value="CB"/>
</dbReference>
<feature type="domain" description="Tyr recombinase" evidence="10">
    <location>
        <begin position="182"/>
        <end position="373"/>
    </location>
</feature>
<evidence type="ECO:0000256" key="6">
    <source>
        <dbReference type="ARBA" id="ARBA00023125"/>
    </source>
</evidence>
<dbReference type="Pfam" id="PF00589">
    <property type="entry name" value="Phage_integrase"/>
    <property type="match status" value="1"/>
</dbReference>
<keyword evidence="12" id="KW-0614">Plasmid</keyword>
<dbReference type="PROSITE" id="PS51898">
    <property type="entry name" value="TYR_RECOMBINASE"/>
    <property type="match status" value="1"/>
</dbReference>